<dbReference type="PANTHER" id="PTHR24567">
    <property type="entry name" value="CRP FAMILY TRANSCRIPTIONAL REGULATORY PROTEIN"/>
    <property type="match status" value="1"/>
</dbReference>
<name>A0A1Y1QNT6_9GAMM</name>
<dbReference type="Gene3D" id="1.10.10.10">
    <property type="entry name" value="Winged helix-like DNA-binding domain superfamily/Winged helix DNA-binding domain"/>
    <property type="match status" value="1"/>
</dbReference>
<dbReference type="InterPro" id="IPR050397">
    <property type="entry name" value="Env_Response_Regulators"/>
</dbReference>
<evidence type="ECO:0000256" key="1">
    <source>
        <dbReference type="ARBA" id="ARBA00023015"/>
    </source>
</evidence>
<dbReference type="SUPFAM" id="SSF51206">
    <property type="entry name" value="cAMP-binding domain-like"/>
    <property type="match status" value="1"/>
</dbReference>
<accession>A0A1Y1QNT6</accession>
<dbReference type="GO" id="GO:0003677">
    <property type="term" value="F:DNA binding"/>
    <property type="evidence" value="ECO:0007669"/>
    <property type="project" value="UniProtKB-KW"/>
</dbReference>
<evidence type="ECO:0000313" key="7">
    <source>
        <dbReference type="Proteomes" id="UP000192491"/>
    </source>
</evidence>
<comment type="caution">
    <text evidence="6">The sequence shown here is derived from an EMBL/GenBank/DDBJ whole genome shotgun (WGS) entry which is preliminary data.</text>
</comment>
<dbReference type="PANTHER" id="PTHR24567:SF74">
    <property type="entry name" value="HTH-TYPE TRANSCRIPTIONAL REGULATOR ARCR"/>
    <property type="match status" value="1"/>
</dbReference>
<evidence type="ECO:0000259" key="4">
    <source>
        <dbReference type="PROSITE" id="PS50042"/>
    </source>
</evidence>
<reference evidence="6 7" key="1">
    <citation type="submission" date="2017-01" db="EMBL/GenBank/DDBJ databases">
        <title>Novel large sulfur bacteria in the metagenomes of groundwater-fed chemosynthetic microbial mats in the Lake Huron basin.</title>
        <authorList>
            <person name="Sharrar A.M."/>
            <person name="Flood B.E."/>
            <person name="Bailey J.V."/>
            <person name="Jones D.S."/>
            <person name="Biddanda B."/>
            <person name="Ruberg S.A."/>
            <person name="Marcus D.N."/>
            <person name="Dick G.J."/>
        </authorList>
    </citation>
    <scope>NUCLEOTIDE SEQUENCE [LARGE SCALE GENOMIC DNA]</scope>
    <source>
        <strain evidence="6">A8</strain>
    </source>
</reference>
<dbReference type="CDD" id="cd00038">
    <property type="entry name" value="CAP_ED"/>
    <property type="match status" value="1"/>
</dbReference>
<dbReference type="GO" id="GO:0003700">
    <property type="term" value="F:DNA-binding transcription factor activity"/>
    <property type="evidence" value="ECO:0007669"/>
    <property type="project" value="InterPro"/>
</dbReference>
<dbReference type="PROSITE" id="PS00889">
    <property type="entry name" value="CNMP_BINDING_2"/>
    <property type="match status" value="1"/>
</dbReference>
<dbReference type="InterPro" id="IPR014710">
    <property type="entry name" value="RmlC-like_jellyroll"/>
</dbReference>
<feature type="domain" description="HTH crp-type" evidence="5">
    <location>
        <begin position="150"/>
        <end position="225"/>
    </location>
</feature>
<dbReference type="SMART" id="SM00419">
    <property type="entry name" value="HTH_CRP"/>
    <property type="match status" value="1"/>
</dbReference>
<dbReference type="SUPFAM" id="SSF46785">
    <property type="entry name" value="Winged helix' DNA-binding domain"/>
    <property type="match status" value="1"/>
</dbReference>
<evidence type="ECO:0000256" key="2">
    <source>
        <dbReference type="ARBA" id="ARBA00023125"/>
    </source>
</evidence>
<dbReference type="InterPro" id="IPR018488">
    <property type="entry name" value="cNMP-bd_CS"/>
</dbReference>
<dbReference type="SMART" id="SM00100">
    <property type="entry name" value="cNMP"/>
    <property type="match status" value="1"/>
</dbReference>
<dbReference type="Pfam" id="PF13545">
    <property type="entry name" value="HTH_Crp_2"/>
    <property type="match status" value="1"/>
</dbReference>
<dbReference type="EMBL" id="MTEJ01000124">
    <property type="protein sequence ID" value="OQX10066.1"/>
    <property type="molecule type" value="Genomic_DNA"/>
</dbReference>
<dbReference type="InterPro" id="IPR000595">
    <property type="entry name" value="cNMP-bd_dom"/>
</dbReference>
<dbReference type="Proteomes" id="UP000192491">
    <property type="component" value="Unassembled WGS sequence"/>
</dbReference>
<evidence type="ECO:0000256" key="3">
    <source>
        <dbReference type="ARBA" id="ARBA00023163"/>
    </source>
</evidence>
<dbReference type="Gene3D" id="2.60.120.10">
    <property type="entry name" value="Jelly Rolls"/>
    <property type="match status" value="1"/>
</dbReference>
<dbReference type="PROSITE" id="PS51063">
    <property type="entry name" value="HTH_CRP_2"/>
    <property type="match status" value="1"/>
</dbReference>
<dbReference type="InterPro" id="IPR000524">
    <property type="entry name" value="Tscrpt_reg_HTH_GntR"/>
</dbReference>
<proteinExistence type="predicted"/>
<sequence>MNPTKLTVASLRRVSLLEALDDATLSVLLKRLTARRYEKRDLVLQKGAADGELLFLLAGQLNVVDYTLQGKEVFLHVIREGDYFGELSVIDGAPRSASVVAVKESVVAFLPKQHALNLFHNYPSVIERLLNRFAQVIRQASGRQMLLSIPSAHARVFVMLARMTQSPVQSTEGESSVTLDNVPTQQEIAGMVNTTRETVSRAMQTLVKEGIIKRDKRRIVVLQPAVLEEKAMQGEGMLVKETEE</sequence>
<gene>
    <name evidence="6" type="ORF">BWK73_21260</name>
</gene>
<keyword evidence="1" id="KW-0805">Transcription regulation</keyword>
<organism evidence="6 7">
    <name type="scientific">Thiothrix lacustris</name>
    <dbReference type="NCBI Taxonomy" id="525917"/>
    <lineage>
        <taxon>Bacteria</taxon>
        <taxon>Pseudomonadati</taxon>
        <taxon>Pseudomonadota</taxon>
        <taxon>Gammaproteobacteria</taxon>
        <taxon>Thiotrichales</taxon>
        <taxon>Thiotrichaceae</taxon>
        <taxon>Thiothrix</taxon>
    </lineage>
</organism>
<dbReference type="Pfam" id="PF00027">
    <property type="entry name" value="cNMP_binding"/>
    <property type="match status" value="1"/>
</dbReference>
<protein>
    <recommendedName>
        <fullName evidence="8">Crp/Fnr family transcriptional regulator</fullName>
    </recommendedName>
</protein>
<dbReference type="InterPro" id="IPR036388">
    <property type="entry name" value="WH-like_DNA-bd_sf"/>
</dbReference>
<dbReference type="InterPro" id="IPR012318">
    <property type="entry name" value="HTH_CRP"/>
</dbReference>
<dbReference type="AlphaFoldDB" id="A0A1Y1QNT6"/>
<evidence type="ECO:0000313" key="6">
    <source>
        <dbReference type="EMBL" id="OQX10066.1"/>
    </source>
</evidence>
<dbReference type="InterPro" id="IPR018490">
    <property type="entry name" value="cNMP-bd_dom_sf"/>
</dbReference>
<evidence type="ECO:0000259" key="5">
    <source>
        <dbReference type="PROSITE" id="PS51063"/>
    </source>
</evidence>
<keyword evidence="3" id="KW-0804">Transcription</keyword>
<dbReference type="PROSITE" id="PS50042">
    <property type="entry name" value="CNMP_BINDING_3"/>
    <property type="match status" value="1"/>
</dbReference>
<keyword evidence="2" id="KW-0238">DNA-binding</keyword>
<dbReference type="PRINTS" id="PR00035">
    <property type="entry name" value="HTHGNTR"/>
</dbReference>
<feature type="domain" description="Cyclic nucleotide-binding" evidence="4">
    <location>
        <begin position="16"/>
        <end position="136"/>
    </location>
</feature>
<dbReference type="GO" id="GO:0005829">
    <property type="term" value="C:cytosol"/>
    <property type="evidence" value="ECO:0007669"/>
    <property type="project" value="TreeGrafter"/>
</dbReference>
<dbReference type="InterPro" id="IPR036390">
    <property type="entry name" value="WH_DNA-bd_sf"/>
</dbReference>
<evidence type="ECO:0008006" key="8">
    <source>
        <dbReference type="Google" id="ProtNLM"/>
    </source>
</evidence>